<keyword evidence="4" id="KW-0175">Coiled coil</keyword>
<evidence type="ECO:0000256" key="4">
    <source>
        <dbReference type="SAM" id="Coils"/>
    </source>
</evidence>
<dbReference type="Gene3D" id="1.20.1270.10">
    <property type="match status" value="1"/>
</dbReference>
<reference evidence="5 6" key="1">
    <citation type="journal article" date="2019" name="Environ. Microbiol.">
        <title>At the nexus of three kingdoms: the genome of the mycorrhizal fungus Gigaspora margarita provides insights into plant, endobacterial and fungal interactions.</title>
        <authorList>
            <person name="Venice F."/>
            <person name="Ghignone S."/>
            <person name="Salvioli di Fossalunga A."/>
            <person name="Amselem J."/>
            <person name="Novero M."/>
            <person name="Xianan X."/>
            <person name="Sedzielewska Toro K."/>
            <person name="Morin E."/>
            <person name="Lipzen A."/>
            <person name="Grigoriev I.V."/>
            <person name="Henrissat B."/>
            <person name="Martin F.M."/>
            <person name="Bonfante P."/>
        </authorList>
    </citation>
    <scope>NUCLEOTIDE SEQUENCE [LARGE SCALE GENOMIC DNA]</scope>
    <source>
        <strain evidence="5 6">BEG34</strain>
    </source>
</reference>
<keyword evidence="2" id="KW-0547">Nucleotide-binding</keyword>
<dbReference type="GO" id="GO:0005524">
    <property type="term" value="F:ATP binding"/>
    <property type="evidence" value="ECO:0007669"/>
    <property type="project" value="UniProtKB-KW"/>
</dbReference>
<dbReference type="GO" id="GO:0140662">
    <property type="term" value="F:ATP-dependent protein folding chaperone"/>
    <property type="evidence" value="ECO:0007669"/>
    <property type="project" value="InterPro"/>
</dbReference>
<sequence>MVSDFFNGKEPNKSINPDEAVAYGAAVQAAILSGDTSEKTQDLLLLDVAPLSLVYEGERARTKDNNLLGKFELTGIAPAPRGVPQIEVTFDIDANGILNVSAIDKTDGRSSKITITNDKGRLSKEEIERMVADAEKYRADDEKVAQRIQARNGMESYVYNLRSTLQELENVIQEAITWLENNQEAEKEEYEHKQKSLEKTANPIMIKLNSNFSESNN</sequence>
<dbReference type="InterPro" id="IPR043129">
    <property type="entry name" value="ATPase_NBD"/>
</dbReference>
<dbReference type="SUPFAM" id="SSF100920">
    <property type="entry name" value="Heat shock protein 70kD (HSP70), peptide-binding domain"/>
    <property type="match status" value="1"/>
</dbReference>
<name>A0A8H4B5D6_GIGMA</name>
<proteinExistence type="inferred from homology"/>
<dbReference type="SUPFAM" id="SSF100934">
    <property type="entry name" value="Heat shock protein 70kD (HSP70), C-terminal subdomain"/>
    <property type="match status" value="1"/>
</dbReference>
<protein>
    <submittedName>
        <fullName evidence="5">Hsp71-like protein</fullName>
    </submittedName>
</protein>
<dbReference type="InterPro" id="IPR029048">
    <property type="entry name" value="HSP70_C_sf"/>
</dbReference>
<dbReference type="EMBL" id="WTPW01000007">
    <property type="protein sequence ID" value="KAF0561684.1"/>
    <property type="molecule type" value="Genomic_DNA"/>
</dbReference>
<dbReference type="Gene3D" id="2.60.34.10">
    <property type="entry name" value="Substrate Binding Domain Of DNAk, Chain A, domain 1"/>
    <property type="match status" value="1"/>
</dbReference>
<dbReference type="PANTHER" id="PTHR19375">
    <property type="entry name" value="HEAT SHOCK PROTEIN 70KDA"/>
    <property type="match status" value="1"/>
</dbReference>
<dbReference type="Proteomes" id="UP000439903">
    <property type="component" value="Unassembled WGS sequence"/>
</dbReference>
<dbReference type="AlphaFoldDB" id="A0A8H4B5D6"/>
<dbReference type="Pfam" id="PF00012">
    <property type="entry name" value="HSP70"/>
    <property type="match status" value="2"/>
</dbReference>
<comment type="similarity">
    <text evidence="1">Belongs to the heat shock protein 70 family.</text>
</comment>
<dbReference type="FunFam" id="3.30.420.40:FF:000028">
    <property type="entry name" value="heat shock 70 kDa protein-like"/>
    <property type="match status" value="1"/>
</dbReference>
<keyword evidence="3" id="KW-0067">ATP-binding</keyword>
<feature type="coiled-coil region" evidence="4">
    <location>
        <begin position="168"/>
        <end position="200"/>
    </location>
</feature>
<evidence type="ECO:0000313" key="6">
    <source>
        <dbReference type="Proteomes" id="UP000439903"/>
    </source>
</evidence>
<dbReference type="InterPro" id="IPR013126">
    <property type="entry name" value="Hsp_70_fam"/>
</dbReference>
<dbReference type="SUPFAM" id="SSF53067">
    <property type="entry name" value="Actin-like ATPase domain"/>
    <property type="match status" value="1"/>
</dbReference>
<evidence type="ECO:0000256" key="2">
    <source>
        <dbReference type="ARBA" id="ARBA00022741"/>
    </source>
</evidence>
<accession>A0A8H4B5D6</accession>
<evidence type="ECO:0000256" key="3">
    <source>
        <dbReference type="ARBA" id="ARBA00022840"/>
    </source>
</evidence>
<dbReference type="OrthoDB" id="2401965at2759"/>
<comment type="caution">
    <text evidence="5">The sequence shown here is derived from an EMBL/GenBank/DDBJ whole genome shotgun (WGS) entry which is preliminary data.</text>
</comment>
<dbReference type="Gene3D" id="3.30.420.40">
    <property type="match status" value="2"/>
</dbReference>
<dbReference type="PRINTS" id="PR00301">
    <property type="entry name" value="HEATSHOCK70"/>
</dbReference>
<keyword evidence="6" id="KW-1185">Reference proteome</keyword>
<dbReference type="InterPro" id="IPR029047">
    <property type="entry name" value="HSP70_peptide-bd_sf"/>
</dbReference>
<organism evidence="5 6">
    <name type="scientific">Gigaspora margarita</name>
    <dbReference type="NCBI Taxonomy" id="4874"/>
    <lineage>
        <taxon>Eukaryota</taxon>
        <taxon>Fungi</taxon>
        <taxon>Fungi incertae sedis</taxon>
        <taxon>Mucoromycota</taxon>
        <taxon>Glomeromycotina</taxon>
        <taxon>Glomeromycetes</taxon>
        <taxon>Diversisporales</taxon>
        <taxon>Gigasporaceae</taxon>
        <taxon>Gigaspora</taxon>
    </lineage>
</organism>
<evidence type="ECO:0000313" key="5">
    <source>
        <dbReference type="EMBL" id="KAF0561684.1"/>
    </source>
</evidence>
<evidence type="ECO:0000256" key="1">
    <source>
        <dbReference type="ARBA" id="ARBA00007381"/>
    </source>
</evidence>
<gene>
    <name evidence="5" type="ORF">F8M41_021016</name>
</gene>